<dbReference type="EMBL" id="LR797012">
    <property type="protein sequence ID" value="CAB4181702.1"/>
    <property type="molecule type" value="Genomic_DNA"/>
</dbReference>
<dbReference type="EMBL" id="LR796633">
    <property type="protein sequence ID" value="CAB4156436.1"/>
    <property type="molecule type" value="Genomic_DNA"/>
</dbReference>
<dbReference type="EMBL" id="LR797372">
    <property type="protein sequence ID" value="CAB4210661.1"/>
    <property type="molecule type" value="Genomic_DNA"/>
</dbReference>
<evidence type="ECO:0000313" key="2">
    <source>
        <dbReference type="EMBL" id="CAB4168720.1"/>
    </source>
</evidence>
<accession>A0A6J5SB28</accession>
<gene>
    <name evidence="3" type="ORF">UFOVP1069_59</name>
    <name evidence="4" type="ORF">UFOVP1301_8</name>
    <name evidence="5" type="ORF">UFOVP1415_33</name>
    <name evidence="1" type="ORF">UFOVP663_65</name>
    <name evidence="2" type="ORF">UFOVP894_41</name>
</gene>
<evidence type="ECO:0000313" key="3">
    <source>
        <dbReference type="EMBL" id="CAB4181702.1"/>
    </source>
</evidence>
<organism evidence="5">
    <name type="scientific">uncultured Caudovirales phage</name>
    <dbReference type="NCBI Taxonomy" id="2100421"/>
    <lineage>
        <taxon>Viruses</taxon>
        <taxon>Duplodnaviria</taxon>
        <taxon>Heunggongvirae</taxon>
        <taxon>Uroviricota</taxon>
        <taxon>Caudoviricetes</taxon>
        <taxon>Peduoviridae</taxon>
        <taxon>Maltschvirus</taxon>
        <taxon>Maltschvirus maltsch</taxon>
    </lineage>
</organism>
<protein>
    <submittedName>
        <fullName evidence="5">Uncharacterized protein</fullName>
    </submittedName>
</protein>
<proteinExistence type="predicted"/>
<evidence type="ECO:0000313" key="4">
    <source>
        <dbReference type="EMBL" id="CAB4195381.1"/>
    </source>
</evidence>
<name>A0A6J5SB28_9CAUD</name>
<sequence>MKFTITMNLPSFKNNLVQQVIAEHPANSLIELCEILNSSDFVIMQQFYTGISPSRTREWKDRGLIILNVDHIGKVQEFKLTDDELYESR</sequence>
<evidence type="ECO:0000313" key="5">
    <source>
        <dbReference type="EMBL" id="CAB4210661.1"/>
    </source>
</evidence>
<dbReference type="EMBL" id="LR796833">
    <property type="protein sequence ID" value="CAB4168720.1"/>
    <property type="molecule type" value="Genomic_DNA"/>
</dbReference>
<reference evidence="5" key="1">
    <citation type="submission" date="2020-05" db="EMBL/GenBank/DDBJ databases">
        <authorList>
            <person name="Chiriac C."/>
            <person name="Salcher M."/>
            <person name="Ghai R."/>
            <person name="Kavagutti S V."/>
        </authorList>
    </citation>
    <scope>NUCLEOTIDE SEQUENCE</scope>
</reference>
<dbReference type="EMBL" id="LR797249">
    <property type="protein sequence ID" value="CAB4195381.1"/>
    <property type="molecule type" value="Genomic_DNA"/>
</dbReference>
<evidence type="ECO:0000313" key="1">
    <source>
        <dbReference type="EMBL" id="CAB4156436.1"/>
    </source>
</evidence>